<dbReference type="SMART" id="SM00387">
    <property type="entry name" value="HATPase_c"/>
    <property type="match status" value="1"/>
</dbReference>
<dbReference type="InterPro" id="IPR050482">
    <property type="entry name" value="Sensor_HK_TwoCompSys"/>
</dbReference>
<accession>A0ABT5SS22</accession>
<organism evidence="7 8">
    <name type="scientific">Actinomycetospora lemnae</name>
    <dbReference type="NCBI Taxonomy" id="3019891"/>
    <lineage>
        <taxon>Bacteria</taxon>
        <taxon>Bacillati</taxon>
        <taxon>Actinomycetota</taxon>
        <taxon>Actinomycetes</taxon>
        <taxon>Pseudonocardiales</taxon>
        <taxon>Pseudonocardiaceae</taxon>
        <taxon>Actinomycetospora</taxon>
    </lineage>
</organism>
<feature type="region of interest" description="Disordered" evidence="4">
    <location>
        <begin position="1"/>
        <end position="22"/>
    </location>
</feature>
<evidence type="ECO:0000256" key="3">
    <source>
        <dbReference type="ARBA" id="ARBA00023012"/>
    </source>
</evidence>
<keyword evidence="5" id="KW-0812">Transmembrane</keyword>
<name>A0ABT5SS22_9PSEU</name>
<reference evidence="7 8" key="1">
    <citation type="submission" date="2023-02" db="EMBL/GenBank/DDBJ databases">
        <title>Genome sequencing required for Actinomycetospora new species description.</title>
        <authorList>
            <person name="Saimee Y."/>
            <person name="Duangmal K."/>
        </authorList>
    </citation>
    <scope>NUCLEOTIDE SEQUENCE [LARGE SCALE GENOMIC DNA]</scope>
    <source>
        <strain evidence="7 8">DW7H6</strain>
    </source>
</reference>
<protein>
    <submittedName>
        <fullName evidence="7">DUF5931 domain-containing protein</fullName>
    </submittedName>
</protein>
<keyword evidence="5" id="KW-1133">Transmembrane helix</keyword>
<evidence type="ECO:0000313" key="7">
    <source>
        <dbReference type="EMBL" id="MDD7965589.1"/>
    </source>
</evidence>
<dbReference type="EMBL" id="JAQZAO010000004">
    <property type="protein sequence ID" value="MDD7965589.1"/>
    <property type="molecule type" value="Genomic_DNA"/>
</dbReference>
<dbReference type="NCBIfam" id="NF047322">
    <property type="entry name" value="HK_morpho_MacS"/>
    <property type="match status" value="1"/>
</dbReference>
<dbReference type="SUPFAM" id="SSF55874">
    <property type="entry name" value="ATPase domain of HSP90 chaperone/DNA topoisomerase II/histidine kinase"/>
    <property type="match status" value="1"/>
</dbReference>
<keyword evidence="2" id="KW-0418">Kinase</keyword>
<dbReference type="PANTHER" id="PTHR24421:SF61">
    <property type="entry name" value="OXYGEN SENSOR HISTIDINE KINASE NREB"/>
    <property type="match status" value="1"/>
</dbReference>
<feature type="transmembrane region" description="Helical" evidence="5">
    <location>
        <begin position="114"/>
        <end position="136"/>
    </location>
</feature>
<comment type="caution">
    <text evidence="7">The sequence shown here is derived from an EMBL/GenBank/DDBJ whole genome shotgun (WGS) entry which is preliminary data.</text>
</comment>
<dbReference type="Pfam" id="PF19354">
    <property type="entry name" value="DUF5931"/>
    <property type="match status" value="1"/>
</dbReference>
<evidence type="ECO:0000259" key="6">
    <source>
        <dbReference type="SMART" id="SM00387"/>
    </source>
</evidence>
<sequence length="401" mass="41154">MPATLADHAGGGAVTSPDVSPRARAHPQLVPLWRGLVVYRVVTLVAALVNVARFAGEWARPALGVAVVAVMVAWTAVSSVRYLRRGDAGTAVADLLITALATASTLLVDTPERLAQGGSVITTVWSAGPVLAMAIALGWRGGLAGAVVTVGVLFGVRRALDGDLLFDAQLLVIAGLAVGLAADTMRRLVEQLRAAAAREAATAERERLARDIHDGVLQVLALVRRRGDELARTSTADDSAPGLELARLAGEQEVALRRLITSAPTPGPDGTVDLSSRLAGVLPAHASLAVPAEPVLLPATVVDELAAVVREGAGNAAAHAGPGAGLWVLVEDDPAAVTVSLRDDGVGIPEGRLDEAVAEGHLGVAASMRGRVDALGGTITLHTGPGEGTEWEVVVPRRRKP</sequence>
<dbReference type="Gene3D" id="3.30.565.10">
    <property type="entry name" value="Histidine kinase-like ATPase, C-terminal domain"/>
    <property type="match status" value="1"/>
</dbReference>
<feature type="transmembrane region" description="Helical" evidence="5">
    <location>
        <begin position="32"/>
        <end position="52"/>
    </location>
</feature>
<keyword evidence="3" id="KW-0902">Two-component regulatory system</keyword>
<dbReference type="InterPro" id="IPR036890">
    <property type="entry name" value="HATPase_C_sf"/>
</dbReference>
<evidence type="ECO:0000256" key="2">
    <source>
        <dbReference type="ARBA" id="ARBA00022777"/>
    </source>
</evidence>
<dbReference type="Pfam" id="PF02518">
    <property type="entry name" value="HATPase_c"/>
    <property type="match status" value="1"/>
</dbReference>
<dbReference type="RefSeq" id="WP_274200141.1">
    <property type="nucleotide sequence ID" value="NZ_JAQZAO010000004.1"/>
</dbReference>
<feature type="transmembrane region" description="Helical" evidence="5">
    <location>
        <begin position="58"/>
        <end position="77"/>
    </location>
</feature>
<evidence type="ECO:0000313" key="8">
    <source>
        <dbReference type="Proteomes" id="UP001300763"/>
    </source>
</evidence>
<dbReference type="PANTHER" id="PTHR24421">
    <property type="entry name" value="NITRATE/NITRITE SENSOR PROTEIN NARX-RELATED"/>
    <property type="match status" value="1"/>
</dbReference>
<evidence type="ECO:0000256" key="5">
    <source>
        <dbReference type="SAM" id="Phobius"/>
    </source>
</evidence>
<proteinExistence type="predicted"/>
<feature type="transmembrane region" description="Helical" evidence="5">
    <location>
        <begin position="89"/>
        <end position="108"/>
    </location>
</feature>
<dbReference type="InterPro" id="IPR045975">
    <property type="entry name" value="DUF5931"/>
</dbReference>
<evidence type="ECO:0000256" key="1">
    <source>
        <dbReference type="ARBA" id="ARBA00022679"/>
    </source>
</evidence>
<keyword evidence="8" id="KW-1185">Reference proteome</keyword>
<dbReference type="Proteomes" id="UP001300763">
    <property type="component" value="Unassembled WGS sequence"/>
</dbReference>
<dbReference type="Gene3D" id="1.20.5.1930">
    <property type="match status" value="1"/>
</dbReference>
<keyword evidence="1" id="KW-0808">Transferase</keyword>
<gene>
    <name evidence="7" type="ORF">PGB27_09535</name>
</gene>
<evidence type="ECO:0000256" key="4">
    <source>
        <dbReference type="SAM" id="MobiDB-lite"/>
    </source>
</evidence>
<dbReference type="InterPro" id="IPR003594">
    <property type="entry name" value="HATPase_dom"/>
</dbReference>
<feature type="domain" description="Histidine kinase/HSP90-like ATPase" evidence="6">
    <location>
        <begin position="300"/>
        <end position="399"/>
    </location>
</feature>
<keyword evidence="5" id="KW-0472">Membrane</keyword>